<keyword evidence="5 6" id="KW-0472">Membrane</keyword>
<dbReference type="RefSeq" id="WP_035576843.1">
    <property type="nucleotide sequence ID" value="NZ_ARYJ01000001.1"/>
</dbReference>
<dbReference type="InterPro" id="IPR037185">
    <property type="entry name" value="EmrE-like"/>
</dbReference>
<comment type="caution">
    <text evidence="8">The sequence shown here is derived from an EMBL/GenBank/DDBJ whole genome shotgun (WGS) entry which is preliminary data.</text>
</comment>
<feature type="transmembrane region" description="Helical" evidence="6">
    <location>
        <begin position="180"/>
        <end position="199"/>
    </location>
</feature>
<evidence type="ECO:0000256" key="3">
    <source>
        <dbReference type="ARBA" id="ARBA00022692"/>
    </source>
</evidence>
<feature type="transmembrane region" description="Helical" evidence="6">
    <location>
        <begin position="151"/>
        <end position="171"/>
    </location>
</feature>
<feature type="transmembrane region" description="Helical" evidence="6">
    <location>
        <begin position="211"/>
        <end position="233"/>
    </location>
</feature>
<evidence type="ECO:0000256" key="2">
    <source>
        <dbReference type="ARBA" id="ARBA00009853"/>
    </source>
</evidence>
<evidence type="ECO:0000313" key="8">
    <source>
        <dbReference type="EMBL" id="KCZ90925.1"/>
    </source>
</evidence>
<dbReference type="EMBL" id="ARYJ01000001">
    <property type="protein sequence ID" value="KCZ90925.1"/>
    <property type="molecule type" value="Genomic_DNA"/>
</dbReference>
<dbReference type="SUPFAM" id="SSF103481">
    <property type="entry name" value="Multidrug resistance efflux transporter EmrE"/>
    <property type="match status" value="2"/>
</dbReference>
<dbReference type="PATRIC" id="fig|1280952.3.peg.53"/>
<dbReference type="Proteomes" id="UP000024816">
    <property type="component" value="Unassembled WGS sequence"/>
</dbReference>
<feature type="transmembrane region" description="Helical" evidence="6">
    <location>
        <begin position="93"/>
        <end position="114"/>
    </location>
</feature>
<keyword evidence="9" id="KW-1185">Reference proteome</keyword>
<evidence type="ECO:0000256" key="1">
    <source>
        <dbReference type="ARBA" id="ARBA00004141"/>
    </source>
</evidence>
<dbReference type="STRING" id="1280952.HJA_00265"/>
<feature type="transmembrane region" description="Helical" evidence="6">
    <location>
        <begin position="68"/>
        <end position="87"/>
    </location>
</feature>
<feature type="transmembrane region" description="Helical" evidence="6">
    <location>
        <begin position="265"/>
        <end position="283"/>
    </location>
</feature>
<dbReference type="PROSITE" id="PS51257">
    <property type="entry name" value="PROKAR_LIPOPROTEIN"/>
    <property type="match status" value="1"/>
</dbReference>
<organism evidence="8 9">
    <name type="scientific">Hyphomonas jannaschiana VP2</name>
    <dbReference type="NCBI Taxonomy" id="1280952"/>
    <lineage>
        <taxon>Bacteria</taxon>
        <taxon>Pseudomonadati</taxon>
        <taxon>Pseudomonadota</taxon>
        <taxon>Alphaproteobacteria</taxon>
        <taxon>Hyphomonadales</taxon>
        <taxon>Hyphomonadaceae</taxon>
        <taxon>Hyphomonas</taxon>
    </lineage>
</organism>
<evidence type="ECO:0000313" key="9">
    <source>
        <dbReference type="Proteomes" id="UP000024816"/>
    </source>
</evidence>
<sequence>MRLPHPIILVCLAVLCGCTLDATMKGVTLGGTGVITATAWRYILASVIMVSLFVAARRPMPGRKAIRFHTLRSIAQVLSSVTFFYALTQITLAEAVVMGFTAALMIAPIARVLLGERMSPVTVGASLVGFVGAAIAISGEPASAPVGGTRIYGIAAMLVSAVGYALNIVLLRMRTKEEDALTLVTFMNVLPALFLIPFLPFAGPLPETNAWPLLAGAGIAAVGIWSFMTLAYARARAQTLAPFEYTGLIWSSLLGYAFFHEIPSLRLYGGAAIIILACLVVAFETHFTARREARAAAAEIAP</sequence>
<protein>
    <recommendedName>
        <fullName evidence="7">EamA domain-containing protein</fullName>
    </recommendedName>
</protein>
<feature type="domain" description="EamA" evidence="7">
    <location>
        <begin position="152"/>
        <end position="282"/>
    </location>
</feature>
<dbReference type="InterPro" id="IPR000620">
    <property type="entry name" value="EamA_dom"/>
</dbReference>
<dbReference type="eggNOG" id="COG0697">
    <property type="taxonomic scope" value="Bacteria"/>
</dbReference>
<reference evidence="8 9" key="1">
    <citation type="journal article" date="2014" name="Antonie Van Leeuwenhoek">
        <title>Hyphomonas beringensis sp. nov. and Hyphomonas chukchiensis sp. nov., isolated from surface seawater of the Bering Sea and Chukchi Sea.</title>
        <authorList>
            <person name="Li C."/>
            <person name="Lai Q."/>
            <person name="Li G."/>
            <person name="Dong C."/>
            <person name="Wang J."/>
            <person name="Liao Y."/>
            <person name="Shao Z."/>
        </authorList>
    </citation>
    <scope>NUCLEOTIDE SEQUENCE [LARGE SCALE GENOMIC DNA]</scope>
    <source>
        <strain evidence="8 9">VP2</strain>
    </source>
</reference>
<proteinExistence type="inferred from homology"/>
<comment type="subcellular location">
    <subcellularLocation>
        <location evidence="1">Membrane</location>
        <topology evidence="1">Multi-pass membrane protein</topology>
    </subcellularLocation>
</comment>
<evidence type="ECO:0000256" key="6">
    <source>
        <dbReference type="SAM" id="Phobius"/>
    </source>
</evidence>
<evidence type="ECO:0000256" key="4">
    <source>
        <dbReference type="ARBA" id="ARBA00022989"/>
    </source>
</evidence>
<feature type="transmembrane region" description="Helical" evidence="6">
    <location>
        <begin position="240"/>
        <end position="259"/>
    </location>
</feature>
<name>A0A059FJU1_9PROT</name>
<keyword evidence="3 6" id="KW-0812">Transmembrane</keyword>
<evidence type="ECO:0000259" key="7">
    <source>
        <dbReference type="Pfam" id="PF00892"/>
    </source>
</evidence>
<dbReference type="Pfam" id="PF00892">
    <property type="entry name" value="EamA"/>
    <property type="match status" value="2"/>
</dbReference>
<dbReference type="OrthoDB" id="9812899at2"/>
<comment type="similarity">
    <text evidence="2">Belongs to the drug/metabolite transporter (DMT) superfamily. 10 TMS drug/metabolite exporter (DME) (TC 2.A.7.3) family.</text>
</comment>
<keyword evidence="4 6" id="KW-1133">Transmembrane helix</keyword>
<dbReference type="AlphaFoldDB" id="A0A059FJU1"/>
<dbReference type="PANTHER" id="PTHR22911">
    <property type="entry name" value="ACYL-MALONYL CONDENSING ENZYME-RELATED"/>
    <property type="match status" value="1"/>
</dbReference>
<feature type="domain" description="EamA" evidence="7">
    <location>
        <begin position="7"/>
        <end position="136"/>
    </location>
</feature>
<evidence type="ECO:0000256" key="5">
    <source>
        <dbReference type="ARBA" id="ARBA00023136"/>
    </source>
</evidence>
<accession>A0A059FJU1</accession>
<gene>
    <name evidence="8" type="ORF">HJA_00265</name>
</gene>
<feature type="transmembrane region" description="Helical" evidence="6">
    <location>
        <begin position="38"/>
        <end position="56"/>
    </location>
</feature>
<dbReference type="PANTHER" id="PTHR22911:SF6">
    <property type="entry name" value="SOLUTE CARRIER FAMILY 35 MEMBER G1"/>
    <property type="match status" value="1"/>
</dbReference>
<feature type="transmembrane region" description="Helical" evidence="6">
    <location>
        <begin position="121"/>
        <end position="139"/>
    </location>
</feature>
<dbReference type="GO" id="GO:0016020">
    <property type="term" value="C:membrane"/>
    <property type="evidence" value="ECO:0007669"/>
    <property type="project" value="UniProtKB-SubCell"/>
</dbReference>